<feature type="compositionally biased region" description="Low complexity" evidence="1">
    <location>
        <begin position="311"/>
        <end position="322"/>
    </location>
</feature>
<dbReference type="Proteomes" id="UP000002358">
    <property type="component" value="Unassembled WGS sequence"/>
</dbReference>
<keyword evidence="3" id="KW-1185">Reference proteome</keyword>
<dbReference type="KEGG" id="nvi:116416715"/>
<evidence type="ECO:0000256" key="1">
    <source>
        <dbReference type="SAM" id="MobiDB-lite"/>
    </source>
</evidence>
<reference evidence="2" key="1">
    <citation type="submission" date="2021-01" db="UniProtKB">
        <authorList>
            <consortium name="EnsemblMetazoa"/>
        </authorList>
    </citation>
    <scope>IDENTIFICATION</scope>
</reference>
<dbReference type="AlphaFoldDB" id="A0A7M7Q6J7"/>
<sequence>MDDPKPSSSMLPSNNLHVDKKQIKYALVNFLKDNVRKIVTINLITVEKNQKAFKPKNCTDFDQKDKYYVKWYYYGDKGDACSRPDDECGHPHAFYSAFIMYLNETRESIEQELEFGKRKHISNKKYATTTDSDENENTQKTKIHAAKMKEALKERNQVRMIHRKSWQRAKEDKQDNEQVSLSPESSNNSDASNPRTPVSNSSSLFRSRNCRCNSFHSPEISPALSPVHVHLEDENMNETTHNANNRNEHVLESLENSNVNNEINNVNNRNEQHVHAEIRNRNAPNNDTMIANGENENNHDRNRNRVVGAVNDNDNNNEVEVNGADENEQNDPQRLYSRPNEFLLECN</sequence>
<accession>A0A7M7Q6J7</accession>
<organism evidence="2 3">
    <name type="scientific">Nasonia vitripennis</name>
    <name type="common">Parasitic wasp</name>
    <dbReference type="NCBI Taxonomy" id="7425"/>
    <lineage>
        <taxon>Eukaryota</taxon>
        <taxon>Metazoa</taxon>
        <taxon>Ecdysozoa</taxon>
        <taxon>Arthropoda</taxon>
        <taxon>Hexapoda</taxon>
        <taxon>Insecta</taxon>
        <taxon>Pterygota</taxon>
        <taxon>Neoptera</taxon>
        <taxon>Endopterygota</taxon>
        <taxon>Hymenoptera</taxon>
        <taxon>Apocrita</taxon>
        <taxon>Proctotrupomorpha</taxon>
        <taxon>Chalcidoidea</taxon>
        <taxon>Pteromalidae</taxon>
        <taxon>Pteromalinae</taxon>
        <taxon>Nasonia</taxon>
    </lineage>
</organism>
<dbReference type="SMR" id="A0A7M7Q6J7"/>
<protein>
    <submittedName>
        <fullName evidence="2">Uncharacterized protein</fullName>
    </submittedName>
</protein>
<name>A0A7M7Q6J7_NASVI</name>
<feature type="region of interest" description="Disordered" evidence="1">
    <location>
        <begin position="164"/>
        <end position="205"/>
    </location>
</feature>
<dbReference type="GeneID" id="116416715"/>
<evidence type="ECO:0000313" key="2">
    <source>
        <dbReference type="EnsemblMetazoa" id="XP_031781791"/>
    </source>
</evidence>
<evidence type="ECO:0000313" key="3">
    <source>
        <dbReference type="Proteomes" id="UP000002358"/>
    </source>
</evidence>
<dbReference type="RefSeq" id="XP_031781791.1">
    <property type="nucleotide sequence ID" value="XM_031925931.1"/>
</dbReference>
<feature type="region of interest" description="Disordered" evidence="1">
    <location>
        <begin position="311"/>
        <end position="334"/>
    </location>
</feature>
<feature type="compositionally biased region" description="Polar residues" evidence="1">
    <location>
        <begin position="177"/>
        <end position="205"/>
    </location>
</feature>
<dbReference type="EnsemblMetazoa" id="XM_031925931">
    <property type="protein sequence ID" value="XP_031781791"/>
    <property type="gene ID" value="LOC116416715"/>
</dbReference>
<proteinExistence type="predicted"/>
<dbReference type="InParanoid" id="A0A7M7Q6J7"/>